<dbReference type="Proteomes" id="UP000000600">
    <property type="component" value="Unassembled WGS sequence"/>
</dbReference>
<dbReference type="GeneID" id="5045782"/>
<dbReference type="InterPro" id="IPR006212">
    <property type="entry name" value="Furin_repeat"/>
</dbReference>
<dbReference type="InParanoid" id="A0EBD4"/>
<reference evidence="1 2" key="1">
    <citation type="journal article" date="2006" name="Nature">
        <title>Global trends of whole-genome duplications revealed by the ciliate Paramecium tetraurelia.</title>
        <authorList>
            <consortium name="Genoscope"/>
            <person name="Aury J.-M."/>
            <person name="Jaillon O."/>
            <person name="Duret L."/>
            <person name="Noel B."/>
            <person name="Jubin C."/>
            <person name="Porcel B.M."/>
            <person name="Segurens B."/>
            <person name="Daubin V."/>
            <person name="Anthouard V."/>
            <person name="Aiach N."/>
            <person name="Arnaiz O."/>
            <person name="Billaut A."/>
            <person name="Beisson J."/>
            <person name="Blanc I."/>
            <person name="Bouhouche K."/>
            <person name="Camara F."/>
            <person name="Duharcourt S."/>
            <person name="Guigo R."/>
            <person name="Gogendeau D."/>
            <person name="Katinka M."/>
            <person name="Keller A.-M."/>
            <person name="Kissmehl R."/>
            <person name="Klotz C."/>
            <person name="Koll F."/>
            <person name="Le Moue A."/>
            <person name="Lepere C."/>
            <person name="Malinsky S."/>
            <person name="Nowacki M."/>
            <person name="Nowak J.K."/>
            <person name="Plattner H."/>
            <person name="Poulain J."/>
            <person name="Ruiz F."/>
            <person name="Serrano V."/>
            <person name="Zagulski M."/>
            <person name="Dessen P."/>
            <person name="Betermier M."/>
            <person name="Weissenbach J."/>
            <person name="Scarpelli C."/>
            <person name="Schachter V."/>
            <person name="Sperling L."/>
            <person name="Meyer E."/>
            <person name="Cohen J."/>
            <person name="Wincker P."/>
        </authorList>
    </citation>
    <scope>NUCLEOTIDE SEQUENCE [LARGE SCALE GENOMIC DNA]</scope>
    <source>
        <strain evidence="1 2">Stock d4-2</strain>
    </source>
</reference>
<dbReference type="InterPro" id="IPR009030">
    <property type="entry name" value="Growth_fac_rcpt_cys_sf"/>
</dbReference>
<accession>A0EBD4</accession>
<dbReference type="EMBL" id="CT868669">
    <property type="protein sequence ID" value="CAK92601.1"/>
    <property type="molecule type" value="Genomic_DNA"/>
</dbReference>
<dbReference type="AlphaFoldDB" id="A0EBD4"/>
<dbReference type="CDD" id="cd00064">
    <property type="entry name" value="FU"/>
    <property type="match status" value="1"/>
</dbReference>
<evidence type="ECO:0008006" key="3">
    <source>
        <dbReference type="Google" id="ProtNLM"/>
    </source>
</evidence>
<evidence type="ECO:0000313" key="1">
    <source>
        <dbReference type="EMBL" id="CAK92601.1"/>
    </source>
</evidence>
<protein>
    <recommendedName>
        <fullName evidence="3">Transmembrane protein</fullName>
    </recommendedName>
</protein>
<dbReference type="HOGENOM" id="CLU_295864_0_0_1"/>
<name>A0EBD4_PARTE</name>
<dbReference type="OMA" id="IDYNDEC"/>
<sequence>MDQDYFYLYQSIYTSKFQNCNQFLFAGWFKIKEIIQSDQEMTFQFIKLTSNMQNNQLQNQNLSPLQLFYKLQQNLNKIIITTYSYTIPSVSLDFTNDPFLIITEFQISNNIQLWHLLYVKMIEDTLDISINFFENRQAYEYKTQIIVKQFHQIYFKLFLGNLQESTTNYLNIMGRNIYFFNCNQNFQIQNCHLSCGECDGPTNQDCLSCSLESKRVYFPQFKQCLCPYNTIDYNDECLSYSELGFQVISNEEQNEGCLYGQFELNGSCYQCPGQINSQAITCLECVLNPKDWFSDPQCATYIYLNQDGSTSEIKESFLQIEPKYFFTFNGEDLELCLECEQSSLTNLENIDQNMAAKQQSFKSLCTSERSQQQCYKCSFSNCKKCGQLITEQVCFICEEYYELVDGHCNIWTIGVLKENNNCLSPYYISSTKECKKCSIDHCIYCFEYVLDNLELTTLYRKFKLFNGDDNIQVGCAMCQDGYIFDFRVGLCLKQTPNIEFCLRSYISEEGTEKCTLSSKQDFSVAREIVNCEKFISNCIQCFLTMQSILRCIICKEGYTSSTSEVNGQCTLSKLPYQVISIEGNSVDKDVWVERIQSFMGSYLPNSYFYPFPVSTYLNTEIPIQCKEGYSIIKFSFCSQYCDSNCQECQLPKYWSKFSCNKCPLNYFKQNQRVQINGICQTCSLLCSFCQSRNITEITQASPYFISTQDNEVFTKKCYLPAQDPNIKIQPKQLSPQYCLDKSCKNNFLYQYYAISCVQRWFLTENVLNQANIKYLNQVGVQKFIIQLDLPNTKFDCNIGFDIDAQFLRQQLFSLQETKLIINNNNGYFNLGFGNLYYFLNFDMFEIFNSTMDFTDFSLNFGDTKLKLKMKDILFIGSNIDQSSLFLNSNQFSEVELVNITIRNVVFSSYSFIHLDSLQFSSQLRIQRLLIQNSTFVNSNLFLMINTQLSIQIQEPQIENCTLINSSIINLQSNLFFIKYQQQLSRIVYQNTNPTYYIFLGQPSWKLQTSLFMGILYKILLFL</sequence>
<organism evidence="1 2">
    <name type="scientific">Paramecium tetraurelia</name>
    <dbReference type="NCBI Taxonomy" id="5888"/>
    <lineage>
        <taxon>Eukaryota</taxon>
        <taxon>Sar</taxon>
        <taxon>Alveolata</taxon>
        <taxon>Ciliophora</taxon>
        <taxon>Intramacronucleata</taxon>
        <taxon>Oligohymenophorea</taxon>
        <taxon>Peniculida</taxon>
        <taxon>Parameciidae</taxon>
        <taxon>Paramecium</taxon>
    </lineage>
</organism>
<dbReference type="OrthoDB" id="10392641at2759"/>
<dbReference type="SUPFAM" id="SSF57184">
    <property type="entry name" value="Growth factor receptor domain"/>
    <property type="match status" value="3"/>
</dbReference>
<gene>
    <name evidence="1" type="ORF">GSPATT00025335001</name>
</gene>
<proteinExistence type="predicted"/>
<evidence type="ECO:0000313" key="2">
    <source>
        <dbReference type="Proteomes" id="UP000000600"/>
    </source>
</evidence>
<dbReference type="RefSeq" id="XP_001459998.1">
    <property type="nucleotide sequence ID" value="XM_001459961.1"/>
</dbReference>
<dbReference type="KEGG" id="ptm:GSPATT00025335001"/>
<keyword evidence="2" id="KW-1185">Reference proteome</keyword>